<dbReference type="EMBL" id="JAKZHW010000002">
    <property type="protein sequence ID" value="MCH8617163.1"/>
    <property type="molecule type" value="Genomic_DNA"/>
</dbReference>
<evidence type="ECO:0000256" key="1">
    <source>
        <dbReference type="SAM" id="MobiDB-lite"/>
    </source>
</evidence>
<dbReference type="Proteomes" id="UP001203058">
    <property type="component" value="Unassembled WGS sequence"/>
</dbReference>
<evidence type="ECO:0000313" key="2">
    <source>
        <dbReference type="EMBL" id="MCH8617163.1"/>
    </source>
</evidence>
<proteinExistence type="predicted"/>
<feature type="region of interest" description="Disordered" evidence="1">
    <location>
        <begin position="1"/>
        <end position="20"/>
    </location>
</feature>
<organism evidence="2 3">
    <name type="scientific">Sphingomonas telluris</name>
    <dbReference type="NCBI Taxonomy" id="2907998"/>
    <lineage>
        <taxon>Bacteria</taxon>
        <taxon>Pseudomonadati</taxon>
        <taxon>Pseudomonadota</taxon>
        <taxon>Alphaproteobacteria</taxon>
        <taxon>Sphingomonadales</taxon>
        <taxon>Sphingomonadaceae</taxon>
        <taxon>Sphingomonas</taxon>
    </lineage>
</organism>
<keyword evidence="3" id="KW-1185">Reference proteome</keyword>
<reference evidence="2 3" key="1">
    <citation type="submission" date="2022-03" db="EMBL/GenBank/DDBJ databases">
        <authorList>
            <person name="Jo J.-H."/>
            <person name="Im W.-T."/>
        </authorList>
    </citation>
    <scope>NUCLEOTIDE SEQUENCE [LARGE SCALE GENOMIC DNA]</scope>
    <source>
        <strain evidence="2 3">SM33</strain>
    </source>
</reference>
<dbReference type="RefSeq" id="WP_241448030.1">
    <property type="nucleotide sequence ID" value="NZ_JAKZHW010000002.1"/>
</dbReference>
<gene>
    <name evidence="2" type="ORF">LZ016_13780</name>
</gene>
<protein>
    <recommendedName>
        <fullName evidence="4">HEAT repeat domain-containing protein</fullName>
    </recommendedName>
</protein>
<evidence type="ECO:0008006" key="4">
    <source>
        <dbReference type="Google" id="ProtNLM"/>
    </source>
</evidence>
<evidence type="ECO:0000313" key="3">
    <source>
        <dbReference type="Proteomes" id="UP001203058"/>
    </source>
</evidence>
<name>A0ABS9VR23_9SPHN</name>
<comment type="caution">
    <text evidence="2">The sequence shown here is derived from an EMBL/GenBank/DDBJ whole genome shotgun (WGS) entry which is preliminary data.</text>
</comment>
<sequence>MATQLATGPAQWTDNGSDREIASRINREDAELIIDLINHPAIAPLETLYANAGSFAKRAVWLAAAASSDRRAFAWLRYVGGTDSVKAEIRAALWELGQEGPSA</sequence>
<feature type="compositionally biased region" description="Polar residues" evidence="1">
    <location>
        <begin position="1"/>
        <end position="15"/>
    </location>
</feature>
<accession>A0ABS9VR23</accession>